<name>A0A8A1MQH0_AJECA</name>
<organism evidence="3 4">
    <name type="scientific">Ajellomyces capsulatus</name>
    <name type="common">Darling's disease fungus</name>
    <name type="synonym">Histoplasma capsulatum</name>
    <dbReference type="NCBI Taxonomy" id="5037"/>
    <lineage>
        <taxon>Eukaryota</taxon>
        <taxon>Fungi</taxon>
        <taxon>Dikarya</taxon>
        <taxon>Ascomycota</taxon>
        <taxon>Pezizomycotina</taxon>
        <taxon>Eurotiomycetes</taxon>
        <taxon>Eurotiomycetidae</taxon>
        <taxon>Onygenales</taxon>
        <taxon>Ajellomycetaceae</taxon>
        <taxon>Histoplasma</taxon>
    </lineage>
</organism>
<dbReference type="GO" id="GO:0016020">
    <property type="term" value="C:membrane"/>
    <property type="evidence" value="ECO:0007669"/>
    <property type="project" value="TreeGrafter"/>
</dbReference>
<dbReference type="GO" id="GO:0046486">
    <property type="term" value="P:glycerolipid metabolic process"/>
    <property type="evidence" value="ECO:0007669"/>
    <property type="project" value="UniProtKB-ARBA"/>
</dbReference>
<dbReference type="Gene3D" id="3.40.1090.10">
    <property type="entry name" value="Cytosolic phospholipase A2 catalytic domain"/>
    <property type="match status" value="1"/>
</dbReference>
<feature type="domain" description="PNPLA" evidence="2">
    <location>
        <begin position="433"/>
        <end position="588"/>
    </location>
</feature>
<reference evidence="3" key="1">
    <citation type="submission" date="2021-01" db="EMBL/GenBank/DDBJ databases">
        <title>Chromosome-level genome assembly of a human fungal pathogen reveals clustering of transcriptionally co-regulated genes.</title>
        <authorList>
            <person name="Voorhies M."/>
            <person name="Cohen S."/>
            <person name="Shea T.P."/>
            <person name="Petrus S."/>
            <person name="Munoz J.F."/>
            <person name="Poplawski S."/>
            <person name="Goldman W.E."/>
            <person name="Michael T."/>
            <person name="Cuomo C.A."/>
            <person name="Sil A."/>
            <person name="Beyhan S."/>
        </authorList>
    </citation>
    <scope>NUCLEOTIDE SEQUENCE</scope>
    <source>
        <strain evidence="3">WU24</strain>
    </source>
</reference>
<keyword evidence="1" id="KW-0443">Lipid metabolism</keyword>
<evidence type="ECO:0000256" key="1">
    <source>
        <dbReference type="ARBA" id="ARBA00023098"/>
    </source>
</evidence>
<dbReference type="SUPFAM" id="SSF52151">
    <property type="entry name" value="FabD/lysophospholipase-like"/>
    <property type="match status" value="1"/>
</dbReference>
<evidence type="ECO:0000313" key="3">
    <source>
        <dbReference type="EMBL" id="QSS66922.1"/>
    </source>
</evidence>
<accession>A0A8A1MQH0</accession>
<dbReference type="PANTHER" id="PTHR24185">
    <property type="entry name" value="CALCIUM-INDEPENDENT PHOSPHOLIPASE A2-GAMMA"/>
    <property type="match status" value="1"/>
</dbReference>
<dbReference type="InterPro" id="IPR002641">
    <property type="entry name" value="PNPLA_dom"/>
</dbReference>
<dbReference type="GO" id="GO:0019369">
    <property type="term" value="P:arachidonate metabolic process"/>
    <property type="evidence" value="ECO:0007669"/>
    <property type="project" value="TreeGrafter"/>
</dbReference>
<dbReference type="OrthoDB" id="4187712at2759"/>
<dbReference type="VEuPathDB" id="FungiDB:I7I51_03134"/>
<dbReference type="AlphaFoldDB" id="A0A8A1MQH0"/>
<dbReference type="EMBL" id="CP069116">
    <property type="protein sequence ID" value="QSS66922.1"/>
    <property type="molecule type" value="Genomic_DNA"/>
</dbReference>
<proteinExistence type="predicted"/>
<protein>
    <recommendedName>
        <fullName evidence="2">PNPLA domain-containing protein</fullName>
    </recommendedName>
</protein>
<dbReference type="PANTHER" id="PTHR24185:SF8">
    <property type="entry name" value="PNPLA DOMAIN-CONTAINING PROTEIN"/>
    <property type="match status" value="1"/>
</dbReference>
<dbReference type="InterPro" id="IPR016035">
    <property type="entry name" value="Acyl_Trfase/lysoPLipase"/>
</dbReference>
<dbReference type="GO" id="GO:0047499">
    <property type="term" value="F:calcium-independent phospholipase A2 activity"/>
    <property type="evidence" value="ECO:0007669"/>
    <property type="project" value="TreeGrafter"/>
</dbReference>
<gene>
    <name evidence="3" type="ORF">I7I51_03134</name>
</gene>
<evidence type="ECO:0000259" key="2">
    <source>
        <dbReference type="Pfam" id="PF01734"/>
    </source>
</evidence>
<sequence length="858" mass="96367">MHSCDHLTWLRYREGQLEDTGRLGCVVRGLTHPSKQYPRLVHFIGSRIKDGALRQLCPDKKRRGAKTGMINLHLDALSVNTPSPLLFADSDPFGQENSDRANPCHHGAAHPISWPLAADWSFFDILHARLLFLFSDVICVFADDFPTLHSVAARIHTWARIGSASSLPSSTRPTLIVVTSGPGPLSDLLAEDFRAQIHAMGEAFSKSFRSIKLFRLVGDHLSPCARYLRLKEEILSKMQEAQDTRRQYHCLFSSVHLDAFFRQAMQHTAMSISEQFDFIAASRVDNILHDDYTGHLQTFLGLCDRFKIPRGTVSSFMASSILMDAYPPRMHYFPPRVVFRALYERHLLAALEAASYGQNLALTLCRDVETHLETFLRQVVRHDVTSAIRHVDNIRSQYPVLRLPQSNKPFPKSHPTFAKNDHKGGLIIPDIFILGHSASSCSKRSGALARRCFGDSPGTAWARLKAASRYLLTDAMYSEVHLVEFLQEEFGVSRRLFDHVNVSGTRVALTAVSDKGSPSILTNYNGSVPIRPGAGYELVRPRDIDKEPKLWEAGRATSAAPIFFKPAKMAAGCFIDGGLAFPNPFEMAEWEWSRIWPDITEPDVVIAFGTGVEPEEGASSQGSSVRHLWRSFISFLDGESRWRGLENARSDAEKDDYLRFNPTLIEPSRLDNTKDLLTLCRSVYLHPTTREDLVAAAFRLLASNLYFSLDAHPYYADGLYHCQGSIRCRIDCEPVINALADLRMMPVEYVTPSSVLSCGQLNRDICRACHRYRKSIQFDVCHLTDVVALSLRTQNGQSRKLSWFPRTMASFIEAQGLDSPFGTPDHDDPGLLHCGSCLVNAKRKISPEAISPQKKRRR</sequence>
<dbReference type="CDD" id="cd07199">
    <property type="entry name" value="Pat17_PNPLA8_PNPLA9_like"/>
    <property type="match status" value="1"/>
</dbReference>
<evidence type="ECO:0000313" key="4">
    <source>
        <dbReference type="Proteomes" id="UP000663671"/>
    </source>
</evidence>
<dbReference type="Proteomes" id="UP000663671">
    <property type="component" value="Chromosome 6"/>
</dbReference>
<dbReference type="Pfam" id="PF01734">
    <property type="entry name" value="Patatin"/>
    <property type="match status" value="1"/>
</dbReference>